<protein>
    <recommendedName>
        <fullName evidence="1">RNase H type-1 domain-containing protein</fullName>
    </recommendedName>
</protein>
<evidence type="ECO:0000313" key="2">
    <source>
        <dbReference type="EMBL" id="KYP72298.1"/>
    </source>
</evidence>
<sequence>MRAYAGEPTSGSLWQRSIRLVRRTAKEGDWVTINVDGSALTNPGAVGVGGLVRHNTSRFMVGFFGSIGVSNNIHAELVAMWKGLALCWEHGYSHVYCQSNCLYVV</sequence>
<dbReference type="InterPro" id="IPR036397">
    <property type="entry name" value="RNaseH_sf"/>
</dbReference>
<dbReference type="GO" id="GO:0003676">
    <property type="term" value="F:nucleic acid binding"/>
    <property type="evidence" value="ECO:0007669"/>
    <property type="project" value="InterPro"/>
</dbReference>
<dbReference type="CDD" id="cd06222">
    <property type="entry name" value="RNase_H_like"/>
    <property type="match status" value="1"/>
</dbReference>
<dbReference type="Gene3D" id="3.30.420.10">
    <property type="entry name" value="Ribonuclease H-like superfamily/Ribonuclease H"/>
    <property type="match status" value="1"/>
</dbReference>
<dbReference type="InterPro" id="IPR053151">
    <property type="entry name" value="RNase_H-like"/>
</dbReference>
<dbReference type="Gramene" id="C.cajan_04766.t">
    <property type="protein sequence ID" value="C.cajan_04766.t.cds1"/>
    <property type="gene ID" value="C.cajan_04766"/>
</dbReference>
<proteinExistence type="predicted"/>
<accession>A0A151TZ75</accession>
<dbReference type="GO" id="GO:0004523">
    <property type="term" value="F:RNA-DNA hybrid ribonuclease activity"/>
    <property type="evidence" value="ECO:0007669"/>
    <property type="project" value="InterPro"/>
</dbReference>
<dbReference type="SUPFAM" id="SSF53098">
    <property type="entry name" value="Ribonuclease H-like"/>
    <property type="match status" value="1"/>
</dbReference>
<evidence type="ECO:0000259" key="1">
    <source>
        <dbReference type="PROSITE" id="PS50879"/>
    </source>
</evidence>
<reference evidence="2 3" key="1">
    <citation type="journal article" date="2012" name="Nat. Biotechnol.">
        <title>Draft genome sequence of pigeonpea (Cajanus cajan), an orphan legume crop of resource-poor farmers.</title>
        <authorList>
            <person name="Varshney R.K."/>
            <person name="Chen W."/>
            <person name="Li Y."/>
            <person name="Bharti A.K."/>
            <person name="Saxena R.K."/>
            <person name="Schlueter J.A."/>
            <person name="Donoghue M.T."/>
            <person name="Azam S."/>
            <person name="Fan G."/>
            <person name="Whaley A.M."/>
            <person name="Farmer A.D."/>
            <person name="Sheridan J."/>
            <person name="Iwata A."/>
            <person name="Tuteja R."/>
            <person name="Penmetsa R.V."/>
            <person name="Wu W."/>
            <person name="Upadhyaya H.D."/>
            <person name="Yang S.P."/>
            <person name="Shah T."/>
            <person name="Saxena K.B."/>
            <person name="Michael T."/>
            <person name="McCombie W.R."/>
            <person name="Yang B."/>
            <person name="Zhang G."/>
            <person name="Yang H."/>
            <person name="Wang J."/>
            <person name="Spillane C."/>
            <person name="Cook D.R."/>
            <person name="May G.D."/>
            <person name="Xu X."/>
            <person name="Jackson S.A."/>
        </authorList>
    </citation>
    <scope>NUCLEOTIDE SEQUENCE [LARGE SCALE GENOMIC DNA]</scope>
    <source>
        <strain evidence="3">cv. Asha</strain>
    </source>
</reference>
<dbReference type="EMBL" id="CM003604">
    <property type="protein sequence ID" value="KYP72298.1"/>
    <property type="molecule type" value="Genomic_DNA"/>
</dbReference>
<dbReference type="AlphaFoldDB" id="A0A151TZ75"/>
<dbReference type="InterPro" id="IPR044730">
    <property type="entry name" value="RNase_H-like_dom_plant"/>
</dbReference>
<evidence type="ECO:0000313" key="3">
    <source>
        <dbReference type="Proteomes" id="UP000075243"/>
    </source>
</evidence>
<dbReference type="InterPro" id="IPR002156">
    <property type="entry name" value="RNaseH_domain"/>
</dbReference>
<keyword evidence="3" id="KW-1185">Reference proteome</keyword>
<dbReference type="PANTHER" id="PTHR47723">
    <property type="entry name" value="OS05G0353850 PROTEIN"/>
    <property type="match status" value="1"/>
</dbReference>
<feature type="domain" description="RNase H type-1" evidence="1">
    <location>
        <begin position="27"/>
        <end position="105"/>
    </location>
</feature>
<dbReference type="InterPro" id="IPR012337">
    <property type="entry name" value="RNaseH-like_sf"/>
</dbReference>
<dbReference type="Proteomes" id="UP000075243">
    <property type="component" value="Chromosome 2"/>
</dbReference>
<organism evidence="2 3">
    <name type="scientific">Cajanus cajan</name>
    <name type="common">Pigeon pea</name>
    <name type="synonym">Cajanus indicus</name>
    <dbReference type="NCBI Taxonomy" id="3821"/>
    <lineage>
        <taxon>Eukaryota</taxon>
        <taxon>Viridiplantae</taxon>
        <taxon>Streptophyta</taxon>
        <taxon>Embryophyta</taxon>
        <taxon>Tracheophyta</taxon>
        <taxon>Spermatophyta</taxon>
        <taxon>Magnoliopsida</taxon>
        <taxon>eudicotyledons</taxon>
        <taxon>Gunneridae</taxon>
        <taxon>Pentapetalae</taxon>
        <taxon>rosids</taxon>
        <taxon>fabids</taxon>
        <taxon>Fabales</taxon>
        <taxon>Fabaceae</taxon>
        <taxon>Papilionoideae</taxon>
        <taxon>50 kb inversion clade</taxon>
        <taxon>NPAAA clade</taxon>
        <taxon>indigoferoid/millettioid clade</taxon>
        <taxon>Phaseoleae</taxon>
        <taxon>Cajanus</taxon>
    </lineage>
</organism>
<name>A0A151TZ75_CAJCA</name>
<dbReference type="PANTHER" id="PTHR47723:SF19">
    <property type="entry name" value="POLYNUCLEOTIDYL TRANSFERASE, RIBONUCLEASE H-LIKE SUPERFAMILY PROTEIN"/>
    <property type="match status" value="1"/>
</dbReference>
<dbReference type="OMA" id="KELRMPT"/>
<gene>
    <name evidence="2" type="ORF">KK1_004886</name>
</gene>
<dbReference type="PROSITE" id="PS50879">
    <property type="entry name" value="RNASE_H_1"/>
    <property type="match status" value="1"/>
</dbReference>
<dbReference type="Pfam" id="PF13456">
    <property type="entry name" value="RVT_3"/>
    <property type="match status" value="1"/>
</dbReference>